<evidence type="ECO:0000313" key="2">
    <source>
        <dbReference type="EMBL" id="KYG72588.1"/>
    </source>
</evidence>
<dbReference type="Proteomes" id="UP000075606">
    <property type="component" value="Unassembled WGS sequence"/>
</dbReference>
<feature type="coiled-coil region" evidence="1">
    <location>
        <begin position="7"/>
        <end position="81"/>
    </location>
</feature>
<evidence type="ECO:0000313" key="3">
    <source>
        <dbReference type="Proteomes" id="UP000075606"/>
    </source>
</evidence>
<organism evidence="2 3">
    <name type="scientific">Roseivirga spongicola</name>
    <dbReference type="NCBI Taxonomy" id="333140"/>
    <lineage>
        <taxon>Bacteria</taxon>
        <taxon>Pseudomonadati</taxon>
        <taxon>Bacteroidota</taxon>
        <taxon>Cytophagia</taxon>
        <taxon>Cytophagales</taxon>
        <taxon>Roseivirgaceae</taxon>
        <taxon>Roseivirga</taxon>
    </lineage>
</organism>
<sequence length="92" mass="10815">MDTEKLLKDIRDRIDELIDKAKDAGAEAREEMEDVIEDLKEQRDKLEDKLQDFKSKNEPKFEEAKFHIRKAAEELEQAVRKLFRKGPGAEEV</sequence>
<reference evidence="2 3" key="1">
    <citation type="submission" date="2016-01" db="EMBL/GenBank/DDBJ databases">
        <title>Genome sequencing of Roseivirga spongicola UST030701-084.</title>
        <authorList>
            <person name="Selvaratnam C."/>
            <person name="Thevarajoo S."/>
            <person name="Goh K.M."/>
            <person name="Ee R."/>
            <person name="Chan K.-G."/>
            <person name="Chong C.S."/>
        </authorList>
    </citation>
    <scope>NUCLEOTIDE SEQUENCE [LARGE SCALE GENOMIC DNA]</scope>
    <source>
        <strain evidence="2 3">UST030701-084</strain>
    </source>
</reference>
<dbReference type="EMBL" id="LRPC01000029">
    <property type="protein sequence ID" value="KYG72588.1"/>
    <property type="molecule type" value="Genomic_DNA"/>
</dbReference>
<keyword evidence="3" id="KW-1185">Reference proteome</keyword>
<dbReference type="AlphaFoldDB" id="A0A150X1K6"/>
<dbReference type="STRING" id="333140.AWW68_16925"/>
<evidence type="ECO:0000256" key="1">
    <source>
        <dbReference type="SAM" id="Coils"/>
    </source>
</evidence>
<protein>
    <submittedName>
        <fullName evidence="2">Uncharacterized protein</fullName>
    </submittedName>
</protein>
<proteinExistence type="predicted"/>
<dbReference type="OrthoDB" id="982307at2"/>
<accession>A0A150X1K6</accession>
<name>A0A150X1K6_9BACT</name>
<gene>
    <name evidence="2" type="ORF">AWW68_16925</name>
</gene>
<comment type="caution">
    <text evidence="2">The sequence shown here is derived from an EMBL/GenBank/DDBJ whole genome shotgun (WGS) entry which is preliminary data.</text>
</comment>
<dbReference type="Gene3D" id="1.20.120.20">
    <property type="entry name" value="Apolipoprotein"/>
    <property type="match status" value="1"/>
</dbReference>
<dbReference type="RefSeq" id="WP_068224476.1">
    <property type="nucleotide sequence ID" value="NZ_CP139724.1"/>
</dbReference>
<dbReference type="SUPFAM" id="SSF58113">
    <property type="entry name" value="Apolipoprotein A-I"/>
    <property type="match status" value="1"/>
</dbReference>
<keyword evidence="1" id="KW-0175">Coiled coil</keyword>